<accession>A0ABU3PB76</accession>
<dbReference type="Proteomes" id="UP001246372">
    <property type="component" value="Unassembled WGS sequence"/>
</dbReference>
<feature type="compositionally biased region" description="Low complexity" evidence="1">
    <location>
        <begin position="58"/>
        <end position="72"/>
    </location>
</feature>
<organism evidence="2 3">
    <name type="scientific">Roseateles aquae</name>
    <dbReference type="NCBI Taxonomy" id="3077235"/>
    <lineage>
        <taxon>Bacteria</taxon>
        <taxon>Pseudomonadati</taxon>
        <taxon>Pseudomonadota</taxon>
        <taxon>Betaproteobacteria</taxon>
        <taxon>Burkholderiales</taxon>
        <taxon>Sphaerotilaceae</taxon>
        <taxon>Roseateles</taxon>
    </lineage>
</organism>
<reference evidence="2" key="1">
    <citation type="submission" date="2023-09" db="EMBL/GenBank/DDBJ databases">
        <title>Paucibacter sp. APW11 Genome sequencing and assembly.</title>
        <authorList>
            <person name="Kim I."/>
        </authorList>
    </citation>
    <scope>NUCLEOTIDE SEQUENCE</scope>
    <source>
        <strain evidence="2">APW11</strain>
    </source>
</reference>
<protein>
    <recommendedName>
        <fullName evidence="4">Sel1 repeat family protein</fullName>
    </recommendedName>
</protein>
<dbReference type="EMBL" id="JAVXZY010000003">
    <property type="protein sequence ID" value="MDT8999778.1"/>
    <property type="molecule type" value="Genomic_DNA"/>
</dbReference>
<evidence type="ECO:0000313" key="3">
    <source>
        <dbReference type="Proteomes" id="UP001246372"/>
    </source>
</evidence>
<evidence type="ECO:0008006" key="4">
    <source>
        <dbReference type="Google" id="ProtNLM"/>
    </source>
</evidence>
<comment type="caution">
    <text evidence="2">The sequence shown here is derived from an EMBL/GenBank/DDBJ whole genome shotgun (WGS) entry which is preliminary data.</text>
</comment>
<feature type="region of interest" description="Disordered" evidence="1">
    <location>
        <begin position="80"/>
        <end position="101"/>
    </location>
</feature>
<sequence length="259" mass="28420">MKPIKATLAAALGAAALLVWYWQDEQAEQQRLAAQQAAEAAQRAADAGKNTGLRDLFATPAPASSASGTQSGDAWQALNAAAAQHSGEPGEAAEPKLEPETAEQLALNDSLRRLGYHIDERYYRMPLAELRRTAASNDRQALTHLAERYLFALDGKPTEPEFEPGFAYRDAARQALQQAYLAGNLHAAAMISEAYLIERRPTDAAAWNLIAQRVGDKLSADWFLTTRDYQQLSDEQKQLAARQADTIWAQLEARKRSNG</sequence>
<evidence type="ECO:0000256" key="1">
    <source>
        <dbReference type="SAM" id="MobiDB-lite"/>
    </source>
</evidence>
<name>A0ABU3PB76_9BURK</name>
<dbReference type="RefSeq" id="WP_315650334.1">
    <property type="nucleotide sequence ID" value="NZ_JAVXZY010000003.1"/>
</dbReference>
<keyword evidence="3" id="KW-1185">Reference proteome</keyword>
<gene>
    <name evidence="2" type="ORF">RQP53_10910</name>
</gene>
<feature type="region of interest" description="Disordered" evidence="1">
    <location>
        <begin position="53"/>
        <end position="72"/>
    </location>
</feature>
<evidence type="ECO:0000313" key="2">
    <source>
        <dbReference type="EMBL" id="MDT8999778.1"/>
    </source>
</evidence>
<proteinExistence type="predicted"/>